<dbReference type="AlphaFoldDB" id="A0A932CMR6"/>
<name>A0A932CMR6_UNCTE</name>
<comment type="similarity">
    <text evidence="1">Belongs to the short-chain dehydrogenases/reductases (SDR) family.</text>
</comment>
<dbReference type="CDD" id="cd05233">
    <property type="entry name" value="SDR_c"/>
    <property type="match status" value="1"/>
</dbReference>
<dbReference type="PANTHER" id="PTHR42760">
    <property type="entry name" value="SHORT-CHAIN DEHYDROGENASES/REDUCTASES FAMILY MEMBER"/>
    <property type="match status" value="1"/>
</dbReference>
<dbReference type="InterPro" id="IPR036291">
    <property type="entry name" value="NAD(P)-bd_dom_sf"/>
</dbReference>
<comment type="caution">
    <text evidence="2">The sequence shown here is derived from an EMBL/GenBank/DDBJ whole genome shotgun (WGS) entry which is preliminary data.</text>
</comment>
<gene>
    <name evidence="2" type="ORF">HYY20_04975</name>
</gene>
<dbReference type="Gene3D" id="3.40.50.720">
    <property type="entry name" value="NAD(P)-binding Rossmann-like Domain"/>
    <property type="match status" value="1"/>
</dbReference>
<evidence type="ECO:0000313" key="3">
    <source>
        <dbReference type="Proteomes" id="UP000769766"/>
    </source>
</evidence>
<evidence type="ECO:0000313" key="2">
    <source>
        <dbReference type="EMBL" id="MBI2876215.1"/>
    </source>
</evidence>
<evidence type="ECO:0000256" key="1">
    <source>
        <dbReference type="ARBA" id="ARBA00006484"/>
    </source>
</evidence>
<dbReference type="SUPFAM" id="SSF51735">
    <property type="entry name" value="NAD(P)-binding Rossmann-fold domains"/>
    <property type="match status" value="1"/>
</dbReference>
<dbReference type="GO" id="GO:0016616">
    <property type="term" value="F:oxidoreductase activity, acting on the CH-OH group of donors, NAD or NADP as acceptor"/>
    <property type="evidence" value="ECO:0007669"/>
    <property type="project" value="TreeGrafter"/>
</dbReference>
<dbReference type="InterPro" id="IPR002347">
    <property type="entry name" value="SDR_fam"/>
</dbReference>
<organism evidence="2 3">
    <name type="scientific">Tectimicrobiota bacterium</name>
    <dbReference type="NCBI Taxonomy" id="2528274"/>
    <lineage>
        <taxon>Bacteria</taxon>
        <taxon>Pseudomonadati</taxon>
        <taxon>Nitrospinota/Tectimicrobiota group</taxon>
        <taxon>Candidatus Tectimicrobiota</taxon>
    </lineage>
</organism>
<dbReference type="Pfam" id="PF13561">
    <property type="entry name" value="adh_short_C2"/>
    <property type="match status" value="1"/>
</dbReference>
<dbReference type="Proteomes" id="UP000769766">
    <property type="component" value="Unassembled WGS sequence"/>
</dbReference>
<sequence>MRADLSGKVALITGSTKGIGREIALLFAENGADVALNARSEGPAAEVSRQIEAWGRRAIFEPADIFEYASVKQMVDNVLRRMGQIDILVVSGGSTEEIAPGFFRDLDPASYLNFAKSQWISRLYCVRAVLDHMIERQAGKIVLLGTDAGRWPTPGESLPGGSGAALVMSTKVLAREFTRWKIRINTLSTTVTLDTPGLDMVLSSSPAAKVFQKALKHQPFPLKSADVAQATLFLASEASDAITGQTLSVNGGLCFPG</sequence>
<dbReference type="EMBL" id="JACPRF010000155">
    <property type="protein sequence ID" value="MBI2876215.1"/>
    <property type="molecule type" value="Genomic_DNA"/>
</dbReference>
<proteinExistence type="inferred from homology"/>
<accession>A0A932CMR6</accession>
<protein>
    <submittedName>
        <fullName evidence="2">SDR family oxidoreductase</fullName>
    </submittedName>
</protein>
<reference evidence="2" key="1">
    <citation type="submission" date="2020-07" db="EMBL/GenBank/DDBJ databases">
        <title>Huge and variable diversity of episymbiotic CPR bacteria and DPANN archaea in groundwater ecosystems.</title>
        <authorList>
            <person name="He C.Y."/>
            <person name="Keren R."/>
            <person name="Whittaker M."/>
            <person name="Farag I.F."/>
            <person name="Doudna J."/>
            <person name="Cate J.H.D."/>
            <person name="Banfield J.F."/>
        </authorList>
    </citation>
    <scope>NUCLEOTIDE SEQUENCE</scope>
    <source>
        <strain evidence="2">NC_groundwater_672_Ag_B-0.1um_62_36</strain>
    </source>
</reference>
<dbReference type="PRINTS" id="PR00081">
    <property type="entry name" value="GDHRDH"/>
</dbReference>